<dbReference type="GO" id="GO:0009536">
    <property type="term" value="C:plastid"/>
    <property type="evidence" value="ECO:0007669"/>
    <property type="project" value="UniProtKB-SubCell"/>
</dbReference>
<geneLocation type="plastid" evidence="13"/>
<protein>
    <recommendedName>
        <fullName evidence="8">Small ribosomal subunit protein bS18c</fullName>
    </recommendedName>
    <alternativeName>
        <fullName evidence="9">Plastid 30S ribosomal protein S18</fullName>
    </alternativeName>
</protein>
<evidence type="ECO:0000256" key="2">
    <source>
        <dbReference type="ARBA" id="ARBA00005589"/>
    </source>
</evidence>
<gene>
    <name evidence="13" type="primary">rps18</name>
</gene>
<keyword evidence="7 10" id="KW-0687">Ribonucleoprotein</keyword>
<dbReference type="Gene3D" id="4.10.640.10">
    <property type="entry name" value="Ribosomal protein S18"/>
    <property type="match status" value="1"/>
</dbReference>
<accession>A0A4Y6GTJ9</accession>
<dbReference type="NCBIfam" id="TIGR00165">
    <property type="entry name" value="S18"/>
    <property type="match status" value="1"/>
</dbReference>
<dbReference type="Pfam" id="PF01084">
    <property type="entry name" value="Ribosomal_S18"/>
    <property type="match status" value="1"/>
</dbReference>
<keyword evidence="13" id="KW-0934">Plastid</keyword>
<dbReference type="PANTHER" id="PTHR13479">
    <property type="entry name" value="30S RIBOSOMAL PROTEIN S18"/>
    <property type="match status" value="1"/>
</dbReference>
<dbReference type="GO" id="GO:0005763">
    <property type="term" value="C:mitochondrial small ribosomal subunit"/>
    <property type="evidence" value="ECO:0007669"/>
    <property type="project" value="TreeGrafter"/>
</dbReference>
<evidence type="ECO:0000256" key="3">
    <source>
        <dbReference type="ARBA" id="ARBA00011458"/>
    </source>
</evidence>
<name>A0A4Y6GTJ9_9ASTE</name>
<evidence type="ECO:0000256" key="10">
    <source>
        <dbReference type="RuleBase" id="RU003910"/>
    </source>
</evidence>
<evidence type="ECO:0000313" key="13">
    <source>
        <dbReference type="EMBL" id="QDF46441.1"/>
    </source>
</evidence>
<comment type="subunit">
    <text evidence="3">Part of the 30S ribosomal subunit.</text>
</comment>
<evidence type="ECO:0000256" key="6">
    <source>
        <dbReference type="ARBA" id="ARBA00022980"/>
    </source>
</evidence>
<proteinExistence type="inferred from homology"/>
<evidence type="ECO:0000256" key="5">
    <source>
        <dbReference type="ARBA" id="ARBA00022884"/>
    </source>
</evidence>
<feature type="region of interest" description="Disordered" evidence="12">
    <location>
        <begin position="1"/>
        <end position="23"/>
    </location>
</feature>
<feature type="compositionally biased region" description="Basic residues" evidence="12">
    <location>
        <begin position="1"/>
        <end position="16"/>
    </location>
</feature>
<dbReference type="AlphaFoldDB" id="A0A4Y6GTJ9"/>
<dbReference type="PANTHER" id="PTHR13479:SF40">
    <property type="entry name" value="SMALL RIBOSOMAL SUBUNIT PROTEIN BS18M"/>
    <property type="match status" value="1"/>
</dbReference>
<dbReference type="RefSeq" id="YP_009673737.1">
    <property type="nucleotide sequence ID" value="NC_043869.1"/>
</dbReference>
<feature type="coiled-coil region" evidence="11">
    <location>
        <begin position="83"/>
        <end position="137"/>
    </location>
</feature>
<evidence type="ECO:0000256" key="8">
    <source>
        <dbReference type="ARBA" id="ARBA00035266"/>
    </source>
</evidence>
<keyword evidence="4" id="KW-0699">rRNA-binding</keyword>
<evidence type="ECO:0000256" key="1">
    <source>
        <dbReference type="ARBA" id="ARBA00004474"/>
    </source>
</evidence>
<comment type="similarity">
    <text evidence="2 10">Belongs to the bacterial ribosomal protein bS18 family.</text>
</comment>
<organism evidence="13">
    <name type="scientific">Cuscuta mexicana</name>
    <dbReference type="NCBI Taxonomy" id="1197930"/>
    <lineage>
        <taxon>Eukaryota</taxon>
        <taxon>Viridiplantae</taxon>
        <taxon>Streptophyta</taxon>
        <taxon>Embryophyta</taxon>
        <taxon>Tracheophyta</taxon>
        <taxon>Spermatophyta</taxon>
        <taxon>Magnoliopsida</taxon>
        <taxon>eudicotyledons</taxon>
        <taxon>Gunneridae</taxon>
        <taxon>Pentapetalae</taxon>
        <taxon>asterids</taxon>
        <taxon>lamiids</taxon>
        <taxon>Solanales</taxon>
        <taxon>Convolvulaceae</taxon>
        <taxon>Cuscuteae</taxon>
        <taxon>Cuscuta</taxon>
        <taxon>Cuscuta subgen. Grammica</taxon>
        <taxon>Cuscuta sect. Ceratophorae</taxon>
    </lineage>
</organism>
<reference evidence="13" key="1">
    <citation type="journal article" date="2019" name="Plant Mol. Biol.">
        <title>Caught in action: fine-scale plastome evolution in the parasitic plants of Cuscuta section Ceratophorae (Convolvulaceae).</title>
        <authorList>
            <person name="Banerjee A."/>
            <person name="Stefanovic S."/>
        </authorList>
    </citation>
    <scope>NUCLEOTIDE SEQUENCE</scope>
</reference>
<dbReference type="HAMAP" id="MF_00270">
    <property type="entry name" value="Ribosomal_bS18"/>
    <property type="match status" value="1"/>
</dbReference>
<keyword evidence="5" id="KW-0694">RNA-binding</keyword>
<dbReference type="InterPro" id="IPR001648">
    <property type="entry name" value="Ribosomal_bS18"/>
</dbReference>
<evidence type="ECO:0000256" key="9">
    <source>
        <dbReference type="ARBA" id="ARBA00078547"/>
    </source>
</evidence>
<dbReference type="GeneID" id="40882596"/>
<evidence type="ECO:0000256" key="7">
    <source>
        <dbReference type="ARBA" id="ARBA00023274"/>
    </source>
</evidence>
<dbReference type="PRINTS" id="PR00974">
    <property type="entry name" value="RIBOSOMALS18"/>
</dbReference>
<dbReference type="InterPro" id="IPR036870">
    <property type="entry name" value="Ribosomal_bS18_sf"/>
</dbReference>
<dbReference type="EMBL" id="MK887213">
    <property type="protein sequence ID" value="QDF46441.1"/>
    <property type="molecule type" value="Genomic_DNA"/>
</dbReference>
<dbReference type="GO" id="GO:0003735">
    <property type="term" value="F:structural constituent of ribosome"/>
    <property type="evidence" value="ECO:0007669"/>
    <property type="project" value="InterPro"/>
</dbReference>
<comment type="subcellular location">
    <subcellularLocation>
        <location evidence="1">Plastid</location>
    </subcellularLocation>
</comment>
<dbReference type="GO" id="GO:0070181">
    <property type="term" value="F:small ribosomal subunit rRNA binding"/>
    <property type="evidence" value="ECO:0007669"/>
    <property type="project" value="TreeGrafter"/>
</dbReference>
<dbReference type="GO" id="GO:0006412">
    <property type="term" value="P:translation"/>
    <property type="evidence" value="ECO:0007669"/>
    <property type="project" value="InterPro"/>
</dbReference>
<evidence type="ECO:0000256" key="4">
    <source>
        <dbReference type="ARBA" id="ARBA00022730"/>
    </source>
</evidence>
<dbReference type="SUPFAM" id="SSF46911">
    <property type="entry name" value="Ribosomal protein S18"/>
    <property type="match status" value="1"/>
</dbReference>
<keyword evidence="6 10" id="KW-0689">Ribosomal protein</keyword>
<dbReference type="FunFam" id="4.10.640.10:FF:000002">
    <property type="entry name" value="30S ribosomal protein S18, chloroplastic"/>
    <property type="match status" value="1"/>
</dbReference>
<evidence type="ECO:0000256" key="11">
    <source>
        <dbReference type="SAM" id="Coils"/>
    </source>
</evidence>
<keyword evidence="11" id="KW-0175">Coiled coil</keyword>
<sequence length="159" mass="18651">MDKPKGSFRKSKKSFRKPLPPIQSGDRIDYQSIDLIRQFISQQGKILSRRVNRLTLKQQRFLTLAIKQARILAFLPFTNTESLEKMKTRIREARLKAEEARLKAKEARLKKAKEARLKAEEARLKKAKDARLKAKETRKKTFRKIFINPKKSKLNTETS</sequence>
<evidence type="ECO:0000256" key="12">
    <source>
        <dbReference type="SAM" id="MobiDB-lite"/>
    </source>
</evidence>